<dbReference type="STRING" id="1470434.AZF00_13225"/>
<evidence type="ECO:0000259" key="2">
    <source>
        <dbReference type="PROSITE" id="PS51352"/>
    </source>
</evidence>
<dbReference type="CDD" id="cd02970">
    <property type="entry name" value="PRX_like2"/>
    <property type="match status" value="1"/>
</dbReference>
<evidence type="ECO:0000313" key="3">
    <source>
        <dbReference type="EMBL" id="AMO69206.1"/>
    </source>
</evidence>
<dbReference type="PANTHER" id="PTHR42852:SF17">
    <property type="entry name" value="THIOREDOXIN-LIKE PROTEIN HI_1115"/>
    <property type="match status" value="1"/>
</dbReference>
<keyword evidence="1" id="KW-1133">Transmembrane helix</keyword>
<dbReference type="RefSeq" id="WP_008248601.1">
    <property type="nucleotide sequence ID" value="NZ_CP014544.1"/>
</dbReference>
<dbReference type="AlphaFoldDB" id="A0A127M7L4"/>
<dbReference type="Gene3D" id="3.40.30.10">
    <property type="entry name" value="Glutaredoxin"/>
    <property type="match status" value="1"/>
</dbReference>
<gene>
    <name evidence="3" type="ORF">AZF00_13225</name>
</gene>
<dbReference type="SUPFAM" id="SSF52833">
    <property type="entry name" value="Thioredoxin-like"/>
    <property type="match status" value="1"/>
</dbReference>
<evidence type="ECO:0000256" key="1">
    <source>
        <dbReference type="SAM" id="Phobius"/>
    </source>
</evidence>
<feature type="transmembrane region" description="Helical" evidence="1">
    <location>
        <begin position="69"/>
        <end position="87"/>
    </location>
</feature>
<dbReference type="Pfam" id="PF00578">
    <property type="entry name" value="AhpC-TSA"/>
    <property type="match status" value="1"/>
</dbReference>
<dbReference type="GO" id="GO:0016491">
    <property type="term" value="F:oxidoreductase activity"/>
    <property type="evidence" value="ECO:0007669"/>
    <property type="project" value="InterPro"/>
</dbReference>
<feature type="transmembrane region" description="Helical" evidence="1">
    <location>
        <begin position="12"/>
        <end position="33"/>
    </location>
</feature>
<dbReference type="InterPro" id="IPR050553">
    <property type="entry name" value="Thioredoxin_ResA/DsbE_sf"/>
</dbReference>
<dbReference type="PANTHER" id="PTHR42852">
    <property type="entry name" value="THIOL:DISULFIDE INTERCHANGE PROTEIN DSBE"/>
    <property type="match status" value="1"/>
</dbReference>
<keyword evidence="1" id="KW-0472">Membrane</keyword>
<proteinExistence type="predicted"/>
<dbReference type="InterPro" id="IPR000866">
    <property type="entry name" value="AhpC/TSA"/>
</dbReference>
<reference evidence="3 4" key="1">
    <citation type="submission" date="2015-12" db="EMBL/GenBank/DDBJ databases">
        <authorList>
            <person name="Shamseldin A."/>
            <person name="Moawad H."/>
            <person name="Abd El-Rahim W.M."/>
            <person name="Sadowsky M.J."/>
        </authorList>
    </citation>
    <scope>NUCLEOTIDE SEQUENCE [LARGE SCALE GENOMIC DNA]</scope>
    <source>
        <strain evidence="3 4">SM2</strain>
    </source>
</reference>
<feature type="transmembrane region" description="Helical" evidence="1">
    <location>
        <begin position="93"/>
        <end position="111"/>
    </location>
</feature>
<keyword evidence="1" id="KW-0812">Transmembrane</keyword>
<accession>A0A127M7L4</accession>
<protein>
    <recommendedName>
        <fullName evidence="2">Thioredoxin domain-containing protein</fullName>
    </recommendedName>
</protein>
<feature type="domain" description="Thioredoxin" evidence="2">
    <location>
        <begin position="123"/>
        <end position="281"/>
    </location>
</feature>
<organism evidence="3 4">
    <name type="scientific">Zhongshania aliphaticivorans</name>
    <dbReference type="NCBI Taxonomy" id="1470434"/>
    <lineage>
        <taxon>Bacteria</taxon>
        <taxon>Pseudomonadati</taxon>
        <taxon>Pseudomonadota</taxon>
        <taxon>Gammaproteobacteria</taxon>
        <taxon>Cellvibrionales</taxon>
        <taxon>Spongiibacteraceae</taxon>
        <taxon>Zhongshania</taxon>
    </lineage>
</organism>
<dbReference type="InterPro" id="IPR036249">
    <property type="entry name" value="Thioredoxin-like_sf"/>
</dbReference>
<sequence>MIKALLGQIKRWYAIPYLFMCIIVTLQSASYHLSANAFSWSWLGVSVAIAPLVLFMAIVYFLPWSGISNYIAVPIVAALLGAVLAIIEMRLLPTFYTLFFGLGGVLIYIFWYSDLDRRDNPALKIGAKLPEFTVQSIAGEELHSSAFLGRKTLYIFYRGNWCPVCHAQIQALAEEYQEIQRRGVAVVLISPQSPKKSAELAEQLNIAMQVCVDKDNRAAKRLGIVHQYGVPLGVWGYGGDTVLPTTLIVDENGSIVYADLTDNFRVRPRVQTLINALDGVW</sequence>
<evidence type="ECO:0000313" key="4">
    <source>
        <dbReference type="Proteomes" id="UP000074119"/>
    </source>
</evidence>
<dbReference type="EMBL" id="CP014544">
    <property type="protein sequence ID" value="AMO69206.1"/>
    <property type="molecule type" value="Genomic_DNA"/>
</dbReference>
<dbReference type="Proteomes" id="UP000074119">
    <property type="component" value="Chromosome"/>
</dbReference>
<dbReference type="InterPro" id="IPR013766">
    <property type="entry name" value="Thioredoxin_domain"/>
</dbReference>
<name>A0A127M7L4_9GAMM</name>
<feature type="transmembrane region" description="Helical" evidence="1">
    <location>
        <begin position="39"/>
        <end position="62"/>
    </location>
</feature>
<dbReference type="GO" id="GO:0016209">
    <property type="term" value="F:antioxidant activity"/>
    <property type="evidence" value="ECO:0007669"/>
    <property type="project" value="InterPro"/>
</dbReference>
<dbReference type="PROSITE" id="PS51352">
    <property type="entry name" value="THIOREDOXIN_2"/>
    <property type="match status" value="1"/>
</dbReference>
<dbReference type="KEGG" id="zal:AZF00_13225"/>